<gene>
    <name evidence="3" type="ORF">GA0070564_101240</name>
</gene>
<evidence type="ECO:0000313" key="4">
    <source>
        <dbReference type="Proteomes" id="UP000199504"/>
    </source>
</evidence>
<dbReference type="PANTHER" id="PTHR11895">
    <property type="entry name" value="TRANSAMIDASE"/>
    <property type="match status" value="1"/>
</dbReference>
<dbReference type="AlphaFoldDB" id="A0A1C4U5E5"/>
<dbReference type="InterPro" id="IPR023631">
    <property type="entry name" value="Amidase_dom"/>
</dbReference>
<dbReference type="GO" id="GO:0016740">
    <property type="term" value="F:transferase activity"/>
    <property type="evidence" value="ECO:0007669"/>
    <property type="project" value="UniProtKB-KW"/>
</dbReference>
<dbReference type="Gene3D" id="3.90.1300.10">
    <property type="entry name" value="Amidase signature (AS) domain"/>
    <property type="match status" value="1"/>
</dbReference>
<dbReference type="STRING" id="262898.GA0070564_101240"/>
<evidence type="ECO:0000259" key="2">
    <source>
        <dbReference type="Pfam" id="PF01425"/>
    </source>
</evidence>
<dbReference type="RefSeq" id="WP_218104865.1">
    <property type="nucleotide sequence ID" value="NZ_FMCX01000001.1"/>
</dbReference>
<evidence type="ECO:0000313" key="3">
    <source>
        <dbReference type="EMBL" id="SCE66945.1"/>
    </source>
</evidence>
<keyword evidence="3" id="KW-0808">Transferase</keyword>
<dbReference type="InterPro" id="IPR020556">
    <property type="entry name" value="Amidase_CS"/>
</dbReference>
<dbReference type="Proteomes" id="UP000199504">
    <property type="component" value="Unassembled WGS sequence"/>
</dbReference>
<dbReference type="InterPro" id="IPR036928">
    <property type="entry name" value="AS_sf"/>
</dbReference>
<organism evidence="3 4">
    <name type="scientific">Micromonospora mirobrigensis</name>
    <dbReference type="NCBI Taxonomy" id="262898"/>
    <lineage>
        <taxon>Bacteria</taxon>
        <taxon>Bacillati</taxon>
        <taxon>Actinomycetota</taxon>
        <taxon>Actinomycetes</taxon>
        <taxon>Micromonosporales</taxon>
        <taxon>Micromonosporaceae</taxon>
        <taxon>Micromonospora</taxon>
    </lineage>
</organism>
<feature type="domain" description="Amidase" evidence="2">
    <location>
        <begin position="35"/>
        <end position="461"/>
    </location>
</feature>
<dbReference type="Pfam" id="PF01425">
    <property type="entry name" value="Amidase"/>
    <property type="match status" value="1"/>
</dbReference>
<name>A0A1C4U5E5_9ACTN</name>
<dbReference type="PANTHER" id="PTHR11895:SF7">
    <property type="entry name" value="GLUTAMYL-TRNA(GLN) AMIDOTRANSFERASE SUBUNIT A, MITOCHONDRIAL"/>
    <property type="match status" value="1"/>
</dbReference>
<accession>A0A1C4U5E5</accession>
<sequence length="486" mass="52014">MTNASRAAGEAEELCWKPAVELSAMVRARDVSPSEIAEAFIDRIDRVDPDLNAFVHHDPEQIRSDARQLTDAVARGEQLGPLHGVPYAIKLLTSMKGLPYNSGMPPFRDRVGEVDAAVVTRMRQAGGLFLGKTNAPEGGYYGGTDNHLYGPTHNAWRQGLSPGGSSGGSAAAVASGLTPIAEGADGAGSVRIPSAFNGVVGFKPSLGRAPQTLLPSRYATWCFHGPIARTVTDAALMLDVIAGEDASDPLSLPDRPGRFVDALDRPIEGLRVAWSPDLGYADVDPEIVAVCERAVRAFTDLGAVVEEADPGWADPEQAMWESVWVPGFACEVDLADWESLHGQVDDGFIELMRQAGELPVAQFGRADAARGLMWDQYATFMRRFDVLLSPTLARLPFPVGQFCPDDLLGQSLQRRILGWLLTYPYNMLATPAITVPAGFTGSGLPVGLQIGGGLHADALVLNVAAQFERARPWHDRRPARDGAAGS</sequence>
<dbReference type="EMBL" id="FMCX01000001">
    <property type="protein sequence ID" value="SCE66945.1"/>
    <property type="molecule type" value="Genomic_DNA"/>
</dbReference>
<evidence type="ECO:0000256" key="1">
    <source>
        <dbReference type="ARBA" id="ARBA00009199"/>
    </source>
</evidence>
<dbReference type="InterPro" id="IPR000120">
    <property type="entry name" value="Amidase"/>
</dbReference>
<comment type="similarity">
    <text evidence="1">Belongs to the amidase family.</text>
</comment>
<proteinExistence type="inferred from homology"/>
<dbReference type="PROSITE" id="PS00571">
    <property type="entry name" value="AMIDASES"/>
    <property type="match status" value="1"/>
</dbReference>
<keyword evidence="4" id="KW-1185">Reference proteome</keyword>
<dbReference type="SUPFAM" id="SSF75304">
    <property type="entry name" value="Amidase signature (AS) enzymes"/>
    <property type="match status" value="1"/>
</dbReference>
<reference evidence="4" key="1">
    <citation type="submission" date="2016-06" db="EMBL/GenBank/DDBJ databases">
        <authorList>
            <person name="Varghese N."/>
            <person name="Submissions Spin"/>
        </authorList>
    </citation>
    <scope>NUCLEOTIDE SEQUENCE [LARGE SCALE GENOMIC DNA]</scope>
    <source>
        <strain evidence="4">DSM 44830</strain>
    </source>
</reference>
<protein>
    <submittedName>
        <fullName evidence="3">Aspartyl-tRNA(Asn)/glutamyl-tRNA(Gln) amidotransferase subunit A</fullName>
    </submittedName>
</protein>